<feature type="compositionally biased region" description="Basic and acidic residues" evidence="1">
    <location>
        <begin position="476"/>
        <end position="488"/>
    </location>
</feature>
<feature type="region of interest" description="Disordered" evidence="1">
    <location>
        <begin position="227"/>
        <end position="248"/>
    </location>
</feature>
<dbReference type="OrthoDB" id="5842926at2759"/>
<dbReference type="EMBL" id="CADEBC010000498">
    <property type="protein sequence ID" value="CAB3238504.1"/>
    <property type="molecule type" value="Genomic_DNA"/>
</dbReference>
<dbReference type="Proteomes" id="UP000494106">
    <property type="component" value="Unassembled WGS sequence"/>
</dbReference>
<evidence type="ECO:0000313" key="5">
    <source>
        <dbReference type="Proteomes" id="UP000494256"/>
    </source>
</evidence>
<keyword evidence="4" id="KW-1185">Reference proteome</keyword>
<organism evidence="2 5">
    <name type="scientific">Arctia plantaginis</name>
    <name type="common">Wood tiger moth</name>
    <name type="synonym">Phalaena plantaginis</name>
    <dbReference type="NCBI Taxonomy" id="874455"/>
    <lineage>
        <taxon>Eukaryota</taxon>
        <taxon>Metazoa</taxon>
        <taxon>Ecdysozoa</taxon>
        <taxon>Arthropoda</taxon>
        <taxon>Hexapoda</taxon>
        <taxon>Insecta</taxon>
        <taxon>Pterygota</taxon>
        <taxon>Neoptera</taxon>
        <taxon>Endopterygota</taxon>
        <taxon>Lepidoptera</taxon>
        <taxon>Glossata</taxon>
        <taxon>Ditrysia</taxon>
        <taxon>Noctuoidea</taxon>
        <taxon>Erebidae</taxon>
        <taxon>Arctiinae</taxon>
        <taxon>Arctia</taxon>
    </lineage>
</organism>
<gene>
    <name evidence="3" type="ORF">APLA_LOCUS7410</name>
    <name evidence="2" type="ORF">APLA_LOCUS7694</name>
</gene>
<evidence type="ECO:0000313" key="4">
    <source>
        <dbReference type="Proteomes" id="UP000494106"/>
    </source>
</evidence>
<dbReference type="Proteomes" id="UP000494256">
    <property type="component" value="Unassembled WGS sequence"/>
</dbReference>
<evidence type="ECO:0000313" key="2">
    <source>
        <dbReference type="EMBL" id="CAB3237173.1"/>
    </source>
</evidence>
<feature type="compositionally biased region" description="Basic and acidic residues" evidence="1">
    <location>
        <begin position="185"/>
        <end position="195"/>
    </location>
</feature>
<feature type="region of interest" description="Disordered" evidence="1">
    <location>
        <begin position="165"/>
        <end position="203"/>
    </location>
</feature>
<reference evidence="4 5" key="1">
    <citation type="submission" date="2020-04" db="EMBL/GenBank/DDBJ databases">
        <authorList>
            <person name="Wallbank WR R."/>
            <person name="Pardo Diaz C."/>
            <person name="Kozak K."/>
            <person name="Martin S."/>
            <person name="Jiggins C."/>
            <person name="Moest M."/>
            <person name="Warren A I."/>
            <person name="Byers J.R.P. K."/>
            <person name="Montejo-Kovacevich G."/>
            <person name="Yen C E."/>
        </authorList>
    </citation>
    <scope>NUCLEOTIDE SEQUENCE [LARGE SCALE GENOMIC DNA]</scope>
</reference>
<accession>A0A8S0ZRR3</accession>
<proteinExistence type="predicted"/>
<feature type="region of interest" description="Disordered" evidence="1">
    <location>
        <begin position="466"/>
        <end position="488"/>
    </location>
</feature>
<feature type="region of interest" description="Disordered" evidence="1">
    <location>
        <begin position="31"/>
        <end position="53"/>
    </location>
</feature>
<dbReference type="AlphaFoldDB" id="A0A8S0ZRR3"/>
<comment type="caution">
    <text evidence="2">The sequence shown here is derived from an EMBL/GenBank/DDBJ whole genome shotgun (WGS) entry which is preliminary data.</text>
</comment>
<evidence type="ECO:0000256" key="1">
    <source>
        <dbReference type="SAM" id="MobiDB-lite"/>
    </source>
</evidence>
<protein>
    <submittedName>
        <fullName evidence="2">Uncharacterized protein</fullName>
    </submittedName>
</protein>
<dbReference type="PANTHER" id="PTHR44927">
    <property type="entry name" value="FK506-BINDING PROTEIN 15"/>
    <property type="match status" value="1"/>
</dbReference>
<name>A0A8S0ZRR3_ARCPL</name>
<evidence type="ECO:0000313" key="3">
    <source>
        <dbReference type="EMBL" id="CAB3238504.1"/>
    </source>
</evidence>
<dbReference type="EMBL" id="CADEBD010000303">
    <property type="protein sequence ID" value="CAB3237173.1"/>
    <property type="molecule type" value="Genomic_DNA"/>
</dbReference>
<sequence length="537" mass="61044">MLEAEEVDDDFFTPVASTSLASIFGNMSKQTDSNENDSLKYIPPKPQHIVPKKREPSKASECIFACALIVHEWCNNVYTSRGKLGFAIIKIQKTGDHNIVLYDSVKTTLSRTLISPQLEVTIKNNSYISYYDALRKYWSIYGTDEEVKKIDDILNSLGANVVYSNNTDNVPQQPNNSESGTIASLEEKEQNRGSDTDSSVNKKTKISILNRMANMGHSVLPTKILPLEKTSDSSDTNEPETQPKVFRHKTSKSLIKRNNVENIVSESQQLTEAHQRIIVPNTQPDKNVTVYSHHGQFIPLSNTSVIANTNNELSMFMAEQRIGNSEMRINLNRITDKVDSVLNKINSLELKDANVPTDILLKLLKEYENKIKAYEELLRSRGIDEKNNIEEQLKVKDKDVERIKNKMSEVENVNTVQTNEISKLQKQIRVLEEQNIHEKQIQTSRENELMIKINILENRLEEKNKQLSDITSSESTKTDPNDDNTEDKVKNIMNNTFQTISMNFENSNTYTGETIKRIVGTVIKKITINALSELKNS</sequence>
<feature type="compositionally biased region" description="Polar residues" evidence="1">
    <location>
        <begin position="165"/>
        <end position="182"/>
    </location>
</feature>
<dbReference type="PANTHER" id="PTHR44927:SF1">
    <property type="entry name" value="FK506-BINDING PROTEIN 15"/>
    <property type="match status" value="1"/>
</dbReference>